<accession>A0A4S2GZL2</accession>
<dbReference type="GO" id="GO:0003677">
    <property type="term" value="F:DNA binding"/>
    <property type="evidence" value="ECO:0007669"/>
    <property type="project" value="UniProtKB-UniRule"/>
</dbReference>
<feature type="coiled-coil region" evidence="3">
    <location>
        <begin position="4"/>
        <end position="31"/>
    </location>
</feature>
<dbReference type="Pfam" id="PF02575">
    <property type="entry name" value="YbaB_DNA_bd"/>
    <property type="match status" value="1"/>
</dbReference>
<sequence length="114" mass="12096">MKDLAGLMKQAQAMQKKMQEAQERLADVEVTGESGGGLVRIVMTAKGEVKKLHLDPSVVDPSEIEVLEDLLAAGLNDARRKAEQAQQKVMSEATQGLGLPPGLDLPFGKGGGPF</sequence>
<feature type="compositionally biased region" description="Polar residues" evidence="4">
    <location>
        <begin position="84"/>
        <end position="94"/>
    </location>
</feature>
<name>A0A4S2GZL2_9PROT</name>
<dbReference type="InterPro" id="IPR036894">
    <property type="entry name" value="YbaB-like_sf"/>
</dbReference>
<dbReference type="GO" id="GO:0043590">
    <property type="term" value="C:bacterial nucleoid"/>
    <property type="evidence" value="ECO:0007669"/>
    <property type="project" value="UniProtKB-UniRule"/>
</dbReference>
<organism evidence="5 6">
    <name type="scientific">Marinicauda algicola</name>
    <dbReference type="NCBI Taxonomy" id="2029849"/>
    <lineage>
        <taxon>Bacteria</taxon>
        <taxon>Pseudomonadati</taxon>
        <taxon>Pseudomonadota</taxon>
        <taxon>Alphaproteobacteria</taxon>
        <taxon>Maricaulales</taxon>
        <taxon>Maricaulaceae</taxon>
        <taxon>Marinicauda</taxon>
    </lineage>
</organism>
<evidence type="ECO:0000313" key="5">
    <source>
        <dbReference type="EMBL" id="TGY88448.1"/>
    </source>
</evidence>
<proteinExistence type="inferred from homology"/>
<dbReference type="SUPFAM" id="SSF82607">
    <property type="entry name" value="YbaB-like"/>
    <property type="match status" value="1"/>
</dbReference>
<gene>
    <name evidence="5" type="ORF">E5163_11570</name>
</gene>
<feature type="compositionally biased region" description="Low complexity" evidence="4">
    <location>
        <begin position="96"/>
        <end position="107"/>
    </location>
</feature>
<comment type="subcellular location">
    <subcellularLocation>
        <location evidence="2">Cytoplasm</location>
        <location evidence="2">Nucleoid</location>
    </subcellularLocation>
</comment>
<protein>
    <recommendedName>
        <fullName evidence="2">Nucleoid-associated protein E5163_11570</fullName>
    </recommendedName>
</protein>
<keyword evidence="1 2" id="KW-0238">DNA-binding</keyword>
<dbReference type="PANTHER" id="PTHR33449">
    <property type="entry name" value="NUCLEOID-ASSOCIATED PROTEIN YBAB"/>
    <property type="match status" value="1"/>
</dbReference>
<dbReference type="NCBIfam" id="TIGR00103">
    <property type="entry name" value="DNA_YbaB_EbfC"/>
    <property type="match status" value="1"/>
</dbReference>
<evidence type="ECO:0000256" key="4">
    <source>
        <dbReference type="SAM" id="MobiDB-lite"/>
    </source>
</evidence>
<evidence type="ECO:0000313" key="6">
    <source>
        <dbReference type="Proteomes" id="UP000308054"/>
    </source>
</evidence>
<evidence type="ECO:0000256" key="1">
    <source>
        <dbReference type="ARBA" id="ARBA00023125"/>
    </source>
</evidence>
<evidence type="ECO:0000256" key="2">
    <source>
        <dbReference type="HAMAP-Rule" id="MF_00274"/>
    </source>
</evidence>
<dbReference type="PANTHER" id="PTHR33449:SF1">
    <property type="entry name" value="NUCLEOID-ASSOCIATED PROTEIN YBAB"/>
    <property type="match status" value="1"/>
</dbReference>
<dbReference type="PIRSF" id="PIRSF004555">
    <property type="entry name" value="UCP004555"/>
    <property type="match status" value="1"/>
</dbReference>
<comment type="function">
    <text evidence="2">Binds to DNA and alters its conformation. May be involved in regulation of gene expression, nucleoid organization and DNA protection.</text>
</comment>
<keyword evidence="2" id="KW-0963">Cytoplasm</keyword>
<dbReference type="Proteomes" id="UP000308054">
    <property type="component" value="Unassembled WGS sequence"/>
</dbReference>
<dbReference type="AlphaFoldDB" id="A0A4S2GZL2"/>
<comment type="similarity">
    <text evidence="2">Belongs to the YbaB/EbfC family.</text>
</comment>
<dbReference type="OrthoDB" id="9803080at2"/>
<comment type="caution">
    <text evidence="5">The sequence shown here is derived from an EMBL/GenBank/DDBJ whole genome shotgun (WGS) entry which is preliminary data.</text>
</comment>
<dbReference type="RefSeq" id="WP_135996294.1">
    <property type="nucleotide sequence ID" value="NZ_CP071057.1"/>
</dbReference>
<dbReference type="GO" id="GO:0005829">
    <property type="term" value="C:cytosol"/>
    <property type="evidence" value="ECO:0007669"/>
    <property type="project" value="TreeGrafter"/>
</dbReference>
<keyword evidence="3" id="KW-0175">Coiled coil</keyword>
<feature type="region of interest" description="Disordered" evidence="4">
    <location>
        <begin position="83"/>
        <end position="114"/>
    </location>
</feature>
<dbReference type="EMBL" id="SRXW01000003">
    <property type="protein sequence ID" value="TGY88448.1"/>
    <property type="molecule type" value="Genomic_DNA"/>
</dbReference>
<reference evidence="5 6" key="1">
    <citation type="journal article" date="2017" name="Int. J. Syst. Evol. Microbiol.">
        <title>Marinicauda algicola sp. nov., isolated from a marine red alga Rhodosorus marinus.</title>
        <authorList>
            <person name="Jeong S.E."/>
            <person name="Jeon S.H."/>
            <person name="Chun B.H."/>
            <person name="Kim D.W."/>
            <person name="Jeon C.O."/>
        </authorList>
    </citation>
    <scope>NUCLEOTIDE SEQUENCE [LARGE SCALE GENOMIC DNA]</scope>
    <source>
        <strain evidence="5 6">JCM 31718</strain>
    </source>
</reference>
<dbReference type="HAMAP" id="MF_00274">
    <property type="entry name" value="DNA_YbaB_EbfC"/>
    <property type="match status" value="1"/>
</dbReference>
<evidence type="ECO:0000256" key="3">
    <source>
        <dbReference type="SAM" id="Coils"/>
    </source>
</evidence>
<dbReference type="InterPro" id="IPR004401">
    <property type="entry name" value="YbaB/EbfC"/>
</dbReference>
<dbReference type="Gene3D" id="3.30.1310.10">
    <property type="entry name" value="Nucleoid-associated protein YbaB-like domain"/>
    <property type="match status" value="1"/>
</dbReference>
<keyword evidence="6" id="KW-1185">Reference proteome</keyword>
<comment type="subunit">
    <text evidence="2">Homodimer.</text>
</comment>